<dbReference type="OrthoDB" id="9815229at2"/>
<reference evidence="4 5" key="1">
    <citation type="journal article" date="2010" name="J. Bacteriol.">
        <title>Complete genome sequence of the aerobic facultative methanotroph Methylocella silvestris BL2.</title>
        <authorList>
            <person name="Chen Y."/>
            <person name="Crombie A."/>
            <person name="Rahman M.T."/>
            <person name="Dedysh S.N."/>
            <person name="Liesack W."/>
            <person name="Stott M.B."/>
            <person name="Alam M."/>
            <person name="Theisen A.R."/>
            <person name="Murrell J.C."/>
            <person name="Dunfield P.F."/>
        </authorList>
    </citation>
    <scope>NUCLEOTIDE SEQUENCE [LARGE SCALE GENOMIC DNA]</scope>
    <source>
        <strain evidence="5">DSM 15510 / CIP 108128 / LMG 27833 / NCIMB 13906 / BL2</strain>
    </source>
</reference>
<accession>B8EKU5</accession>
<dbReference type="CDD" id="cd13926">
    <property type="entry name" value="N-acetylmuramidase_GH108"/>
    <property type="match status" value="1"/>
</dbReference>
<name>B8EKU5_METSB</name>
<dbReference type="STRING" id="395965.Msil_3063"/>
<gene>
    <name evidence="4" type="ordered locus">Msil_3063</name>
</gene>
<evidence type="ECO:0000256" key="1">
    <source>
        <dbReference type="SAM" id="MobiDB-lite"/>
    </source>
</evidence>
<dbReference type="RefSeq" id="WP_012592042.1">
    <property type="nucleotide sequence ID" value="NC_011666.1"/>
</dbReference>
<dbReference type="eggNOG" id="COG3926">
    <property type="taxonomic scope" value="Bacteria"/>
</dbReference>
<proteinExistence type="predicted"/>
<dbReference type="CAZy" id="GH108">
    <property type="family name" value="Glycoside Hydrolase Family 108"/>
</dbReference>
<dbReference type="InterPro" id="IPR023346">
    <property type="entry name" value="Lysozyme-like_dom_sf"/>
</dbReference>
<dbReference type="HOGENOM" id="CLU_082693_0_1_5"/>
<dbReference type="SUPFAM" id="SSF53955">
    <property type="entry name" value="Lysozyme-like"/>
    <property type="match status" value="1"/>
</dbReference>
<dbReference type="KEGG" id="msl:Msil_3063"/>
<dbReference type="Pfam" id="PF05838">
    <property type="entry name" value="Glyco_hydro_108"/>
    <property type="match status" value="1"/>
</dbReference>
<dbReference type="EMBL" id="CP001280">
    <property type="protein sequence ID" value="ACK51973.1"/>
    <property type="molecule type" value="Genomic_DNA"/>
</dbReference>
<keyword evidence="5" id="KW-1185">Reference proteome</keyword>
<dbReference type="Proteomes" id="UP000002257">
    <property type="component" value="Chromosome"/>
</dbReference>
<keyword evidence="2" id="KW-0472">Membrane</keyword>
<feature type="transmembrane region" description="Helical" evidence="2">
    <location>
        <begin position="202"/>
        <end position="222"/>
    </location>
</feature>
<dbReference type="AlphaFoldDB" id="B8EKU5"/>
<evidence type="ECO:0000259" key="3">
    <source>
        <dbReference type="Pfam" id="PF05838"/>
    </source>
</evidence>
<evidence type="ECO:0000313" key="4">
    <source>
        <dbReference type="EMBL" id="ACK51973.1"/>
    </source>
</evidence>
<dbReference type="InterPro" id="IPR008565">
    <property type="entry name" value="TtsA-like_GH18_dom"/>
</dbReference>
<feature type="compositionally biased region" description="Basic and acidic residues" evidence="1">
    <location>
        <begin position="15"/>
        <end position="28"/>
    </location>
</feature>
<protein>
    <recommendedName>
        <fullName evidence="3">TtsA-like Glycoside hydrolase family 108 domain-containing protein</fullName>
    </recommendedName>
</protein>
<dbReference type="Gene3D" id="1.20.141.10">
    <property type="entry name" value="Chitosanase, subunit A, domain 1"/>
    <property type="match status" value="1"/>
</dbReference>
<feature type="domain" description="TtsA-like Glycoside hydrolase family 108" evidence="3">
    <location>
        <begin position="12"/>
        <end position="95"/>
    </location>
</feature>
<keyword evidence="2" id="KW-1133">Transmembrane helix</keyword>
<keyword evidence="2" id="KW-0812">Transmembrane</keyword>
<feature type="region of interest" description="Disordered" evidence="1">
    <location>
        <begin position="15"/>
        <end position="54"/>
    </location>
</feature>
<organism evidence="4 5">
    <name type="scientific">Methylocella silvestris (strain DSM 15510 / CIP 108128 / LMG 27833 / NCIMB 13906 / BL2)</name>
    <dbReference type="NCBI Taxonomy" id="395965"/>
    <lineage>
        <taxon>Bacteria</taxon>
        <taxon>Pseudomonadati</taxon>
        <taxon>Pseudomonadota</taxon>
        <taxon>Alphaproteobacteria</taxon>
        <taxon>Hyphomicrobiales</taxon>
        <taxon>Beijerinckiaceae</taxon>
        <taxon>Methylocella</taxon>
    </lineage>
</organism>
<evidence type="ECO:0000256" key="2">
    <source>
        <dbReference type="SAM" id="Phobius"/>
    </source>
</evidence>
<sequence length="260" mass="26936">MAIGGFSVCLPYTLREEGGESNDPRDPGGHTNKGVTQTRYDQYRSAKRMPRQSVSRISDTELEDIYRHSYWDAVKGEKLRPGEDLSAFDFAVNSGPARATSALGKANLGSPPITKVIENIAAIRLSFLHALVTWSAFGKGWGARVARIEAASLKMAGLPIAPHAVAAKARQKASATAAKGSAAAAPAGAAGAHHFLEAPASVAALIFAAMLVAAAAAAYAAWRQSQRAATLNNAAAAQAAAAAQLATKFVSQAAGQQPKS</sequence>
<evidence type="ECO:0000313" key="5">
    <source>
        <dbReference type="Proteomes" id="UP000002257"/>
    </source>
</evidence>